<reference evidence="1 2" key="1">
    <citation type="journal article" date="2017" name="BMC Genomics">
        <title>Chromosome level assembly and secondary metabolite potential of the parasitic fungus Cordyceps militaris.</title>
        <authorList>
            <person name="Kramer G.J."/>
            <person name="Nodwell J.R."/>
        </authorList>
    </citation>
    <scope>NUCLEOTIDE SEQUENCE [LARGE SCALE GENOMIC DNA]</scope>
    <source>
        <strain evidence="1 2">ATCC 34164</strain>
    </source>
</reference>
<proteinExistence type="predicted"/>
<dbReference type="Proteomes" id="UP000323067">
    <property type="component" value="Chromosome ii"/>
</dbReference>
<accession>A0A2H4STE6</accession>
<evidence type="ECO:0000313" key="1">
    <source>
        <dbReference type="EMBL" id="ATY66387.1"/>
    </source>
</evidence>
<gene>
    <name evidence="1" type="ORF">A9K55_001010</name>
</gene>
<dbReference type="AlphaFoldDB" id="A0A2H4STE6"/>
<dbReference type="VEuPathDB" id="FungiDB:A9K55_001010"/>
<evidence type="ECO:0000313" key="2">
    <source>
        <dbReference type="Proteomes" id="UP000323067"/>
    </source>
</evidence>
<protein>
    <submittedName>
        <fullName evidence="1">Uncharacterized protein</fullName>
    </submittedName>
</protein>
<sequence length="116" mass="12943">MLVHLARHKLRKPCEVNPFSRPATTNSAPAHHISPLAWRLLHAYEYRSRPCSIPLIGRPAPTSGLPFRPPPSDLMRHVPCFLSANRSFVVMPLKPIVTRNKVPDSLAAGPWAADRL</sequence>
<dbReference type="VEuPathDB" id="FungiDB:CCM_03800"/>
<name>A0A2H4STE6_CORMI</name>
<organism evidence="1 2">
    <name type="scientific">Cordyceps militaris</name>
    <name type="common">Caterpillar fungus</name>
    <name type="synonym">Clavaria militaris</name>
    <dbReference type="NCBI Taxonomy" id="73501"/>
    <lineage>
        <taxon>Eukaryota</taxon>
        <taxon>Fungi</taxon>
        <taxon>Dikarya</taxon>
        <taxon>Ascomycota</taxon>
        <taxon>Pezizomycotina</taxon>
        <taxon>Sordariomycetes</taxon>
        <taxon>Hypocreomycetidae</taxon>
        <taxon>Hypocreales</taxon>
        <taxon>Cordycipitaceae</taxon>
        <taxon>Cordyceps</taxon>
    </lineage>
</organism>
<dbReference type="EMBL" id="CP023327">
    <property type="protein sequence ID" value="ATY66387.1"/>
    <property type="molecule type" value="Genomic_DNA"/>
</dbReference>